<evidence type="ECO:0000313" key="10">
    <source>
        <dbReference type="Proteomes" id="UP000256869"/>
    </source>
</evidence>
<evidence type="ECO:0000256" key="4">
    <source>
        <dbReference type="ARBA" id="ARBA00022544"/>
    </source>
</evidence>
<evidence type="ECO:0000256" key="5">
    <source>
        <dbReference type="ARBA" id="ARBA00022692"/>
    </source>
</evidence>
<feature type="transmembrane region" description="Helical" evidence="8">
    <location>
        <begin position="113"/>
        <end position="134"/>
    </location>
</feature>
<dbReference type="RefSeq" id="WP_115993338.1">
    <property type="nucleotide sequence ID" value="NZ_QRDY01000007.1"/>
</dbReference>
<reference evidence="9 10" key="1">
    <citation type="submission" date="2018-07" db="EMBL/GenBank/DDBJ databases">
        <title>Genomic Encyclopedia of Type Strains, Phase III (KMG-III): the genomes of soil and plant-associated and newly described type strains.</title>
        <authorList>
            <person name="Whitman W."/>
        </authorList>
    </citation>
    <scope>NUCLEOTIDE SEQUENCE [LARGE SCALE GENOMIC DNA]</scope>
    <source>
        <strain evidence="9 10">CECT 8236</strain>
    </source>
</reference>
<dbReference type="InterPro" id="IPR004761">
    <property type="entry name" value="Spore_GerAB"/>
</dbReference>
<dbReference type="OrthoDB" id="2078716at2"/>
<dbReference type="Pfam" id="PF03845">
    <property type="entry name" value="Spore_permease"/>
    <property type="match status" value="1"/>
</dbReference>
<evidence type="ECO:0000256" key="3">
    <source>
        <dbReference type="ARBA" id="ARBA00022448"/>
    </source>
</evidence>
<dbReference type="EMBL" id="QRDY01000007">
    <property type="protein sequence ID" value="RED59289.1"/>
    <property type="molecule type" value="Genomic_DNA"/>
</dbReference>
<feature type="transmembrane region" description="Helical" evidence="8">
    <location>
        <begin position="272"/>
        <end position="293"/>
    </location>
</feature>
<organism evidence="9 10">
    <name type="scientific">Cohnella lupini</name>
    <dbReference type="NCBI Taxonomy" id="1294267"/>
    <lineage>
        <taxon>Bacteria</taxon>
        <taxon>Bacillati</taxon>
        <taxon>Bacillota</taxon>
        <taxon>Bacilli</taxon>
        <taxon>Bacillales</taxon>
        <taxon>Paenibacillaceae</taxon>
        <taxon>Cohnella</taxon>
    </lineage>
</organism>
<evidence type="ECO:0000256" key="6">
    <source>
        <dbReference type="ARBA" id="ARBA00022989"/>
    </source>
</evidence>
<keyword evidence="10" id="KW-1185">Reference proteome</keyword>
<name>A0A3D9ICL7_9BACL</name>
<proteinExistence type="inferred from homology"/>
<evidence type="ECO:0000256" key="7">
    <source>
        <dbReference type="ARBA" id="ARBA00023136"/>
    </source>
</evidence>
<keyword evidence="7 8" id="KW-0472">Membrane</keyword>
<feature type="transmembrane region" description="Helical" evidence="8">
    <location>
        <begin position="15"/>
        <end position="35"/>
    </location>
</feature>
<keyword evidence="6 8" id="KW-1133">Transmembrane helix</keyword>
<feature type="transmembrane region" description="Helical" evidence="8">
    <location>
        <begin position="217"/>
        <end position="240"/>
    </location>
</feature>
<accession>A0A3D9ICL7</accession>
<dbReference type="Proteomes" id="UP000256869">
    <property type="component" value="Unassembled WGS sequence"/>
</dbReference>
<feature type="transmembrane region" description="Helical" evidence="8">
    <location>
        <begin position="335"/>
        <end position="357"/>
    </location>
</feature>
<dbReference type="PANTHER" id="PTHR34975">
    <property type="entry name" value="SPORE GERMINATION PROTEIN A2"/>
    <property type="match status" value="1"/>
</dbReference>
<comment type="similarity">
    <text evidence="2">Belongs to the amino acid-polyamine-organocation (APC) superfamily. Spore germination protein (SGP) (TC 2.A.3.9) family.</text>
</comment>
<dbReference type="GO" id="GO:0009847">
    <property type="term" value="P:spore germination"/>
    <property type="evidence" value="ECO:0007669"/>
    <property type="project" value="InterPro"/>
</dbReference>
<sequence>MINFGQNDRISNMELWTLMFVYVLGSLLTLPVGYAAGHDSWISAIIGTIAGIGINWIYAFLCAKYPQKSLVEIAHLLMGTWIGKAVGIMYFWYSFYLGAYVLRSFTDMTGAVLLPKTPTIIVGAIMIAVVAWTAFKGIEVISRCSLILFLFVVISTLMGSFLLIPDMELNNLFPILESGWSPILKGAGQIASVPLGETIVFAMLIPYVNRTAAVKKTVVSVIGVAGAMLVFTHFVNIFVLGEIASKQLFPSYTSVMYIAVADFFERIEPLVFTVWVFNEFTKLSVCLLVSALALSQTIGSRNFRFYLVPIGLLMLLLSLFLHPDQLNLMSFLKNVWPLYSIPFIIVIPLTLLALSMLKRKPVNRLN</sequence>
<evidence type="ECO:0000256" key="1">
    <source>
        <dbReference type="ARBA" id="ARBA00004141"/>
    </source>
</evidence>
<keyword evidence="4" id="KW-0309">Germination</keyword>
<evidence type="ECO:0000256" key="8">
    <source>
        <dbReference type="SAM" id="Phobius"/>
    </source>
</evidence>
<dbReference type="PANTHER" id="PTHR34975:SF2">
    <property type="entry name" value="SPORE GERMINATION PROTEIN A2"/>
    <property type="match status" value="1"/>
</dbReference>
<feature type="transmembrane region" description="Helical" evidence="8">
    <location>
        <begin position="41"/>
        <end position="61"/>
    </location>
</feature>
<comment type="subcellular location">
    <subcellularLocation>
        <location evidence="1">Membrane</location>
        <topology evidence="1">Multi-pass membrane protein</topology>
    </subcellularLocation>
</comment>
<evidence type="ECO:0000256" key="2">
    <source>
        <dbReference type="ARBA" id="ARBA00007998"/>
    </source>
</evidence>
<feature type="transmembrane region" description="Helical" evidence="8">
    <location>
        <begin position="305"/>
        <end position="323"/>
    </location>
</feature>
<evidence type="ECO:0000313" key="9">
    <source>
        <dbReference type="EMBL" id="RED59289.1"/>
    </source>
</evidence>
<keyword evidence="5 8" id="KW-0812">Transmembrane</keyword>
<dbReference type="NCBIfam" id="TIGR00912">
    <property type="entry name" value="2A0309"/>
    <property type="match status" value="1"/>
</dbReference>
<keyword evidence="3" id="KW-0813">Transport</keyword>
<gene>
    <name evidence="9" type="ORF">DFP95_107128</name>
</gene>
<protein>
    <submittedName>
        <fullName evidence="9">Spore germination protein KB</fullName>
    </submittedName>
</protein>
<feature type="transmembrane region" description="Helical" evidence="8">
    <location>
        <begin position="73"/>
        <end position="93"/>
    </location>
</feature>
<comment type="caution">
    <text evidence="9">The sequence shown here is derived from an EMBL/GenBank/DDBJ whole genome shotgun (WGS) entry which is preliminary data.</text>
</comment>
<dbReference type="AlphaFoldDB" id="A0A3D9ICL7"/>
<feature type="transmembrane region" description="Helical" evidence="8">
    <location>
        <begin position="146"/>
        <end position="164"/>
    </location>
</feature>
<feature type="transmembrane region" description="Helical" evidence="8">
    <location>
        <begin position="184"/>
        <end position="205"/>
    </location>
</feature>
<dbReference type="GO" id="GO:0016020">
    <property type="term" value="C:membrane"/>
    <property type="evidence" value="ECO:0007669"/>
    <property type="project" value="UniProtKB-SubCell"/>
</dbReference>